<accession>A0A449A4M9</accession>
<feature type="transmembrane region" description="Helical" evidence="1">
    <location>
        <begin position="409"/>
        <end position="433"/>
    </location>
</feature>
<feature type="transmembrane region" description="Helical" evidence="1">
    <location>
        <begin position="21"/>
        <end position="41"/>
    </location>
</feature>
<keyword evidence="1" id="KW-0472">Membrane</keyword>
<keyword evidence="1" id="KW-1133">Transmembrane helix</keyword>
<sequence>MLKLLNHKQIFKNNKNLYFVTLRYLLLILLAIGTFLIFVLSDKTLFYKIELKEKLFDFSDYKSKIINFVFIFYTFILFYIFYSSIIKNFLNLNNYKETIHKYFLWFLCYFIFSITSLILIFAFHPLSNIEEIYENKKSFFNIFYFIFLLIFYIFLNIGFSFFNLFLNWKISPLSPIKKWMIIVSSIAKIILISVFTIILFLIMKNTNENNIESLGNQIFKNNKTYNFFENLFFKKTTLNIFIIITLISLLIIMLILMNIEKIFLIITKQFSKIHFKNIIIIFFAIKVPLILMWIINLATIKEKTVLLIEQKNTNFLLPLIHFFVILFFIGIYFFINLYFKNIISAPLIKKLLYTSIHLLIWIETFIILFFVNSNEISIISTIYLLSGLLSLIVVIFHAWQNNRNSNQHWFTTILFLKLFLLIIFIENLNLILVYEANNFIFNELFNTFNTNEIIMLFIILLWIIYLFYIVIEFLLIKFNITKKIFNLKRRKNV</sequence>
<feature type="transmembrane region" description="Helical" evidence="1">
    <location>
        <begin position="351"/>
        <end position="370"/>
    </location>
</feature>
<feature type="transmembrane region" description="Helical" evidence="1">
    <location>
        <begin position="376"/>
        <end position="397"/>
    </location>
</feature>
<feature type="transmembrane region" description="Helical" evidence="1">
    <location>
        <begin position="179"/>
        <end position="203"/>
    </location>
</feature>
<feature type="transmembrane region" description="Helical" evidence="1">
    <location>
        <begin position="315"/>
        <end position="339"/>
    </location>
</feature>
<reference evidence="2 3" key="1">
    <citation type="submission" date="2019-01" db="EMBL/GenBank/DDBJ databases">
        <authorList>
            <consortium name="Pathogen Informatics"/>
        </authorList>
    </citation>
    <scope>NUCLEOTIDE SEQUENCE [LARGE SCALE GENOMIC DNA]</scope>
    <source>
        <strain evidence="2 3">NCTC10166</strain>
    </source>
</reference>
<gene>
    <name evidence="2" type="ORF">NCTC10166_00144</name>
</gene>
<feature type="transmembrane region" description="Helical" evidence="1">
    <location>
        <begin position="61"/>
        <end position="82"/>
    </location>
</feature>
<keyword evidence="1" id="KW-0812">Transmembrane</keyword>
<evidence type="ECO:0000256" key="1">
    <source>
        <dbReference type="SAM" id="Phobius"/>
    </source>
</evidence>
<dbReference type="AlphaFoldDB" id="A0A449A4M9"/>
<dbReference type="NCBIfam" id="NF045937">
    <property type="entry name" value="MSC_0624_12TM"/>
    <property type="match status" value="1"/>
</dbReference>
<proteinExistence type="predicted"/>
<protein>
    <submittedName>
        <fullName evidence="2">Uncharacterized protein</fullName>
    </submittedName>
</protein>
<dbReference type="EMBL" id="LR214951">
    <property type="protein sequence ID" value="VEU59186.1"/>
    <property type="molecule type" value="Genomic_DNA"/>
</dbReference>
<feature type="transmembrane region" description="Helical" evidence="1">
    <location>
        <begin position="142"/>
        <end position="167"/>
    </location>
</feature>
<feature type="transmembrane region" description="Helical" evidence="1">
    <location>
        <begin position="102"/>
        <end position="122"/>
    </location>
</feature>
<dbReference type="RefSeq" id="WP_129719593.1">
    <property type="nucleotide sequence ID" value="NZ_LR214951.1"/>
</dbReference>
<feature type="transmembrane region" description="Helical" evidence="1">
    <location>
        <begin position="278"/>
        <end position="295"/>
    </location>
</feature>
<evidence type="ECO:0000313" key="2">
    <source>
        <dbReference type="EMBL" id="VEU59186.1"/>
    </source>
</evidence>
<name>A0A449A4M9_9BACT</name>
<dbReference type="Proteomes" id="UP000289440">
    <property type="component" value="Chromosome"/>
</dbReference>
<evidence type="ECO:0000313" key="3">
    <source>
        <dbReference type="Proteomes" id="UP000289440"/>
    </source>
</evidence>
<feature type="transmembrane region" description="Helical" evidence="1">
    <location>
        <begin position="238"/>
        <end position="257"/>
    </location>
</feature>
<dbReference type="KEGG" id="mnu:NCTC10166_00144"/>
<dbReference type="OrthoDB" id="10002138at2"/>
<organism evidence="2 3">
    <name type="scientific">Mesomycoplasma neurolyticum</name>
    <dbReference type="NCBI Taxonomy" id="2120"/>
    <lineage>
        <taxon>Bacteria</taxon>
        <taxon>Bacillati</taxon>
        <taxon>Mycoplasmatota</taxon>
        <taxon>Mycoplasmoidales</taxon>
        <taxon>Metamycoplasmataceae</taxon>
        <taxon>Mesomycoplasma</taxon>
    </lineage>
</organism>
<feature type="transmembrane region" description="Helical" evidence="1">
    <location>
        <begin position="453"/>
        <end position="480"/>
    </location>
</feature>
<keyword evidence="3" id="KW-1185">Reference proteome</keyword>